<sequence length="446" mass="49025">MRSIFSMLMALGGLLFFLAGLCMPWFALPTGFEVDGSLIVRDAPSTLWWKAGCVFIIAGTLGWLLLRKKTAGQHATLSAVFAAVLPFLLWFPQSVIVMDETTSGDAGWLQQQFDNLTWLGGDIYRGHSERPVPGGMGLWAQDPPDRLAVFRPPMSGSLSLGIAEIPDMVWWFGYNPAFSQFAGKGWFLCVFGVLFMLTGSFGWGQRGAAKGERKYLLRGTAIALCGSAAIFVLLTMIPLILGGRALREARKDAMSWQPREALEKLELAGKRLPALCIDSGVILQRGALLRQLGQTDVPAAKLHEAWLLFDKGYGARSSALLEDLLKRRQQLTVSERREVLRGLLRNCIDDVNSSRLTEAKRKFGLLLDEEPTCMQAWFHYQLACLQSGDLAGNRFAASRIKPLTGSFLRKERRGILAASQGFLAQGEAAAGNDQEAIAARKLSQGR</sequence>
<feature type="transmembrane region" description="Helical" evidence="1">
    <location>
        <begin position="185"/>
        <end position="203"/>
    </location>
</feature>
<keyword evidence="3" id="KW-1185">Reference proteome</keyword>
<evidence type="ECO:0000313" key="3">
    <source>
        <dbReference type="Proteomes" id="UP001597375"/>
    </source>
</evidence>
<feature type="transmembrane region" description="Helical" evidence="1">
    <location>
        <begin position="47"/>
        <end position="66"/>
    </location>
</feature>
<gene>
    <name evidence="2" type="ORF">ACFSSA_05140</name>
</gene>
<accession>A0ABW5D5Q2</accession>
<feature type="transmembrane region" description="Helical" evidence="1">
    <location>
        <begin position="7"/>
        <end position="27"/>
    </location>
</feature>
<keyword evidence="1" id="KW-1133">Transmembrane helix</keyword>
<dbReference type="Proteomes" id="UP001597375">
    <property type="component" value="Unassembled WGS sequence"/>
</dbReference>
<protein>
    <submittedName>
        <fullName evidence="2">Uncharacterized protein</fullName>
    </submittedName>
</protein>
<dbReference type="RefSeq" id="WP_386818952.1">
    <property type="nucleotide sequence ID" value="NZ_JBHUIT010000003.1"/>
</dbReference>
<feature type="transmembrane region" description="Helical" evidence="1">
    <location>
        <begin position="215"/>
        <end position="241"/>
    </location>
</feature>
<proteinExistence type="predicted"/>
<name>A0ABW5D5Q2_9BACT</name>
<keyword evidence="1" id="KW-0812">Transmembrane</keyword>
<evidence type="ECO:0000313" key="2">
    <source>
        <dbReference type="EMBL" id="MFD2256054.1"/>
    </source>
</evidence>
<evidence type="ECO:0000256" key="1">
    <source>
        <dbReference type="SAM" id="Phobius"/>
    </source>
</evidence>
<organism evidence="2 3">
    <name type="scientific">Luteolibacter algae</name>
    <dbReference type="NCBI Taxonomy" id="454151"/>
    <lineage>
        <taxon>Bacteria</taxon>
        <taxon>Pseudomonadati</taxon>
        <taxon>Verrucomicrobiota</taxon>
        <taxon>Verrucomicrobiia</taxon>
        <taxon>Verrucomicrobiales</taxon>
        <taxon>Verrucomicrobiaceae</taxon>
        <taxon>Luteolibacter</taxon>
    </lineage>
</organism>
<feature type="transmembrane region" description="Helical" evidence="1">
    <location>
        <begin position="78"/>
        <end position="98"/>
    </location>
</feature>
<comment type="caution">
    <text evidence="2">The sequence shown here is derived from an EMBL/GenBank/DDBJ whole genome shotgun (WGS) entry which is preliminary data.</text>
</comment>
<keyword evidence="1" id="KW-0472">Membrane</keyword>
<dbReference type="EMBL" id="JBHUIT010000003">
    <property type="protein sequence ID" value="MFD2256054.1"/>
    <property type="molecule type" value="Genomic_DNA"/>
</dbReference>
<reference evidence="3" key="1">
    <citation type="journal article" date="2019" name="Int. J. Syst. Evol. Microbiol.">
        <title>The Global Catalogue of Microorganisms (GCM) 10K type strain sequencing project: providing services to taxonomists for standard genome sequencing and annotation.</title>
        <authorList>
            <consortium name="The Broad Institute Genomics Platform"/>
            <consortium name="The Broad Institute Genome Sequencing Center for Infectious Disease"/>
            <person name="Wu L."/>
            <person name="Ma J."/>
        </authorList>
    </citation>
    <scope>NUCLEOTIDE SEQUENCE [LARGE SCALE GENOMIC DNA]</scope>
    <source>
        <strain evidence="3">CGMCC 4.7106</strain>
    </source>
</reference>